<dbReference type="SUPFAM" id="SSF46934">
    <property type="entry name" value="UBA-like"/>
    <property type="match status" value="1"/>
</dbReference>
<evidence type="ECO:0000313" key="3">
    <source>
        <dbReference type="EMBL" id="KAK3273075.1"/>
    </source>
</evidence>
<dbReference type="AlphaFoldDB" id="A0AAE0G833"/>
<comment type="caution">
    <text evidence="3">The sequence shown here is derived from an EMBL/GenBank/DDBJ whole genome shotgun (WGS) entry which is preliminary data.</text>
</comment>
<organism evidence="3 4">
    <name type="scientific">Cymbomonas tetramitiformis</name>
    <dbReference type="NCBI Taxonomy" id="36881"/>
    <lineage>
        <taxon>Eukaryota</taxon>
        <taxon>Viridiplantae</taxon>
        <taxon>Chlorophyta</taxon>
        <taxon>Pyramimonadophyceae</taxon>
        <taxon>Pyramimonadales</taxon>
        <taxon>Pyramimonadaceae</taxon>
        <taxon>Cymbomonas</taxon>
    </lineage>
</organism>
<dbReference type="Pfam" id="PF00627">
    <property type="entry name" value="UBA"/>
    <property type="match status" value="1"/>
</dbReference>
<dbReference type="EMBL" id="LGRX02008656">
    <property type="protein sequence ID" value="KAK3273075.1"/>
    <property type="molecule type" value="Genomic_DNA"/>
</dbReference>
<reference evidence="3 4" key="1">
    <citation type="journal article" date="2015" name="Genome Biol. Evol.">
        <title>Comparative Genomics of a Bacterivorous Green Alga Reveals Evolutionary Causalities and Consequences of Phago-Mixotrophic Mode of Nutrition.</title>
        <authorList>
            <person name="Burns J.A."/>
            <person name="Paasch A."/>
            <person name="Narechania A."/>
            <person name="Kim E."/>
        </authorList>
    </citation>
    <scope>NUCLEOTIDE SEQUENCE [LARGE SCALE GENOMIC DNA]</scope>
    <source>
        <strain evidence="3 4">PLY_AMNH</strain>
    </source>
</reference>
<dbReference type="Proteomes" id="UP001190700">
    <property type="component" value="Unassembled WGS sequence"/>
</dbReference>
<accession>A0AAE0G833</accession>
<protein>
    <recommendedName>
        <fullName evidence="2">UBA domain-containing protein</fullName>
    </recommendedName>
</protein>
<feature type="domain" description="UBA" evidence="2">
    <location>
        <begin position="90"/>
        <end position="130"/>
    </location>
</feature>
<proteinExistence type="predicted"/>
<dbReference type="Gene3D" id="1.10.8.10">
    <property type="entry name" value="DNA helicase RuvA subunit, C-terminal domain"/>
    <property type="match status" value="1"/>
</dbReference>
<dbReference type="SMART" id="SM00165">
    <property type="entry name" value="UBA"/>
    <property type="match status" value="1"/>
</dbReference>
<name>A0AAE0G833_9CHLO</name>
<sequence>MAALAGLFRHAGEAAAALTSPSRVGMKKARSPQQPGSEERARTAPRPRVAVGEGGSDEAVGAAGPAAAAAAERGSADEVRRFAFCGSALPPSPEAIEALVAMGFDRDSALQALAEGHNDVNVATHLLLSGGRM</sequence>
<evidence type="ECO:0000259" key="2">
    <source>
        <dbReference type="PROSITE" id="PS50030"/>
    </source>
</evidence>
<keyword evidence="4" id="KW-1185">Reference proteome</keyword>
<evidence type="ECO:0000313" key="4">
    <source>
        <dbReference type="Proteomes" id="UP001190700"/>
    </source>
</evidence>
<gene>
    <name evidence="3" type="ORF">CYMTET_18667</name>
</gene>
<dbReference type="PROSITE" id="PS50030">
    <property type="entry name" value="UBA"/>
    <property type="match status" value="1"/>
</dbReference>
<dbReference type="InterPro" id="IPR015940">
    <property type="entry name" value="UBA"/>
</dbReference>
<evidence type="ECO:0000256" key="1">
    <source>
        <dbReference type="SAM" id="MobiDB-lite"/>
    </source>
</evidence>
<dbReference type="InterPro" id="IPR009060">
    <property type="entry name" value="UBA-like_sf"/>
</dbReference>
<feature type="region of interest" description="Disordered" evidence="1">
    <location>
        <begin position="15"/>
        <end position="65"/>
    </location>
</feature>